<comment type="caution">
    <text evidence="1">The sequence shown here is derived from an EMBL/GenBank/DDBJ whole genome shotgun (WGS) entry which is preliminary data.</text>
</comment>
<sequence length="56" mass="6790">MWECLWDGRRIKTRARIEERPWGPPASQLSDPPLRNLYQTFLRCVRQLRYLRASTT</sequence>
<proteinExistence type="predicted"/>
<dbReference type="Proteomes" id="UP000012062">
    <property type="component" value="Unassembled WGS sequence"/>
</dbReference>
<evidence type="ECO:0000313" key="2">
    <source>
        <dbReference type="Proteomes" id="UP000012062"/>
    </source>
</evidence>
<keyword evidence="2" id="KW-1185">Reference proteome</keyword>
<accession>M5EFG7</accession>
<evidence type="ECO:0000313" key="1">
    <source>
        <dbReference type="EMBL" id="CCV03025.1"/>
    </source>
</evidence>
<organism evidence="1 2">
    <name type="scientific">Mesorhizobium metallidurans STM 2683</name>
    <dbReference type="NCBI Taxonomy" id="1297569"/>
    <lineage>
        <taxon>Bacteria</taxon>
        <taxon>Pseudomonadati</taxon>
        <taxon>Pseudomonadota</taxon>
        <taxon>Alphaproteobacteria</taxon>
        <taxon>Hyphomicrobiales</taxon>
        <taxon>Phyllobacteriaceae</taxon>
        <taxon>Mesorhizobium</taxon>
    </lineage>
</organism>
<name>M5EFG7_9HYPH</name>
<dbReference type="EMBL" id="CAUM01000003">
    <property type="protein sequence ID" value="CCV03025.1"/>
    <property type="molecule type" value="Genomic_DNA"/>
</dbReference>
<dbReference type="AlphaFoldDB" id="M5EFG7"/>
<gene>
    <name evidence="1" type="ORF">MESS2_1000039</name>
</gene>
<reference evidence="1 2" key="1">
    <citation type="submission" date="2013-02" db="EMBL/GenBank/DDBJ databases">
        <authorList>
            <person name="Genoscope - CEA"/>
        </authorList>
    </citation>
    <scope>NUCLEOTIDE SEQUENCE [LARGE SCALE GENOMIC DNA]</scope>
    <source>
        <strain evidence="1 2">STM 2683</strain>
    </source>
</reference>
<protein>
    <submittedName>
        <fullName evidence="1">Uncharacterized protein</fullName>
    </submittedName>
</protein>